<dbReference type="PIRSF" id="PIRSF033091">
    <property type="entry name" value="Pesterase_YhaO"/>
    <property type="match status" value="1"/>
</dbReference>
<organism evidence="3 4">
    <name type="scientific">Actinomadura meridiana</name>
    <dbReference type="NCBI Taxonomy" id="559626"/>
    <lineage>
        <taxon>Bacteria</taxon>
        <taxon>Bacillati</taxon>
        <taxon>Actinomycetota</taxon>
        <taxon>Actinomycetes</taxon>
        <taxon>Streptosporangiales</taxon>
        <taxon>Thermomonosporaceae</taxon>
        <taxon>Actinomadura</taxon>
    </lineage>
</organism>
<dbReference type="InterPro" id="IPR050535">
    <property type="entry name" value="DNA_Repair-Maintenance_Comp"/>
</dbReference>
<sequence length="412" mass="45679">MKILHAADLHIDSPLRGLSAYEGAPEEDLRLATRRALEKLVQLAIESHVDAVLLAGDVYDGDWQDYQTGLYFSRQMAHLGRAEIPVYMVSGNHDAQNRTMRSLRLPDNVHVFATDKPETVQDEKAGFVVHGQGFAKWDLTENLAARYPARYGGLFNIGLLHTGLEGHAEHKRYAPCSVADLEAKDYDYWALGHIHTRQIVSEEPWIVYPGNIQGRHARETGPKGCAVITVDDNDLRVRSVVHHDLDAARWEHLKVDVTGTNDIDQVFGAVRRRFQGIPEERLTAVRVTLTGATSTHAALWRGHEQMLNQLRADAGHYPHLWLEKLRIRTTGDDIGDSGADTAGVLADIRRVLKALGADPDALTAELSRHPLTGALPAQVKGPDGVNPDDQTWVAGLAEDAYQLVESLLREAR</sequence>
<evidence type="ECO:0000313" key="3">
    <source>
        <dbReference type="EMBL" id="GAA4238698.1"/>
    </source>
</evidence>
<keyword evidence="3" id="KW-0269">Exonuclease</keyword>
<dbReference type="PANTHER" id="PTHR30337">
    <property type="entry name" value="COMPONENT OF ATP-DEPENDENT DSDNA EXONUCLEASE"/>
    <property type="match status" value="1"/>
</dbReference>
<dbReference type="SUPFAM" id="SSF56300">
    <property type="entry name" value="Metallo-dependent phosphatases"/>
    <property type="match status" value="1"/>
</dbReference>
<dbReference type="EMBL" id="BAABAS010000020">
    <property type="protein sequence ID" value="GAA4238698.1"/>
    <property type="molecule type" value="Genomic_DNA"/>
</dbReference>
<dbReference type="Pfam" id="PF00149">
    <property type="entry name" value="Metallophos"/>
    <property type="match status" value="1"/>
</dbReference>
<protein>
    <submittedName>
        <fullName evidence="3">DNA repair exonuclease</fullName>
    </submittedName>
</protein>
<evidence type="ECO:0000256" key="1">
    <source>
        <dbReference type="ARBA" id="ARBA00022801"/>
    </source>
</evidence>
<keyword evidence="4" id="KW-1185">Reference proteome</keyword>
<dbReference type="CDD" id="cd00840">
    <property type="entry name" value="MPP_Mre11_N"/>
    <property type="match status" value="1"/>
</dbReference>
<evidence type="ECO:0000259" key="2">
    <source>
        <dbReference type="Pfam" id="PF00149"/>
    </source>
</evidence>
<dbReference type="Gene3D" id="3.60.21.10">
    <property type="match status" value="1"/>
</dbReference>
<dbReference type="InterPro" id="IPR014576">
    <property type="entry name" value="Pesterase_YhaO"/>
</dbReference>
<evidence type="ECO:0000313" key="4">
    <source>
        <dbReference type="Proteomes" id="UP001501710"/>
    </source>
</evidence>
<dbReference type="InterPro" id="IPR004843">
    <property type="entry name" value="Calcineurin-like_PHP"/>
</dbReference>
<dbReference type="InterPro" id="IPR029052">
    <property type="entry name" value="Metallo-depent_PP-like"/>
</dbReference>
<feature type="domain" description="Calcineurin-like phosphoesterase" evidence="2">
    <location>
        <begin position="1"/>
        <end position="196"/>
    </location>
</feature>
<reference evidence="4" key="1">
    <citation type="journal article" date="2019" name="Int. J. Syst. Evol. Microbiol.">
        <title>The Global Catalogue of Microorganisms (GCM) 10K type strain sequencing project: providing services to taxonomists for standard genome sequencing and annotation.</title>
        <authorList>
            <consortium name="The Broad Institute Genomics Platform"/>
            <consortium name="The Broad Institute Genome Sequencing Center for Infectious Disease"/>
            <person name="Wu L."/>
            <person name="Ma J."/>
        </authorList>
    </citation>
    <scope>NUCLEOTIDE SEQUENCE [LARGE SCALE GENOMIC DNA]</scope>
    <source>
        <strain evidence="4">JCM 17440</strain>
    </source>
</reference>
<name>A0ABP8CFK5_9ACTN</name>
<dbReference type="Proteomes" id="UP001501710">
    <property type="component" value="Unassembled WGS sequence"/>
</dbReference>
<dbReference type="GO" id="GO:0004527">
    <property type="term" value="F:exonuclease activity"/>
    <property type="evidence" value="ECO:0007669"/>
    <property type="project" value="UniProtKB-KW"/>
</dbReference>
<dbReference type="InterPro" id="IPR041796">
    <property type="entry name" value="Mre11_N"/>
</dbReference>
<dbReference type="RefSeq" id="WP_344902288.1">
    <property type="nucleotide sequence ID" value="NZ_BAABAS010000020.1"/>
</dbReference>
<gene>
    <name evidence="3" type="ORF">GCM10022254_55700</name>
</gene>
<keyword evidence="1" id="KW-0378">Hydrolase</keyword>
<accession>A0ABP8CFK5</accession>
<comment type="caution">
    <text evidence="3">The sequence shown here is derived from an EMBL/GenBank/DDBJ whole genome shotgun (WGS) entry which is preliminary data.</text>
</comment>
<dbReference type="PANTHER" id="PTHR30337:SF7">
    <property type="entry name" value="PHOSPHOESTERASE"/>
    <property type="match status" value="1"/>
</dbReference>
<keyword evidence="3" id="KW-0540">Nuclease</keyword>
<proteinExistence type="predicted"/>